<keyword evidence="5" id="KW-1185">Reference proteome</keyword>
<organism evidence="4 5">
    <name type="scientific">Corynebacterium uterequi</name>
    <dbReference type="NCBI Taxonomy" id="1072256"/>
    <lineage>
        <taxon>Bacteria</taxon>
        <taxon>Bacillati</taxon>
        <taxon>Actinomycetota</taxon>
        <taxon>Actinomycetes</taxon>
        <taxon>Mycobacteriales</taxon>
        <taxon>Corynebacteriaceae</taxon>
        <taxon>Corynebacterium</taxon>
    </lineage>
</organism>
<dbReference type="RefSeq" id="WP_047260345.1">
    <property type="nucleotide sequence ID" value="NZ_CP011546.1"/>
</dbReference>
<keyword evidence="2" id="KW-0472">Membrane</keyword>
<dbReference type="InterPro" id="IPR026004">
    <property type="entry name" value="Septum_form"/>
</dbReference>
<dbReference type="EMBL" id="CP011546">
    <property type="protein sequence ID" value="AKK12061.1"/>
    <property type="molecule type" value="Genomic_DNA"/>
</dbReference>
<evidence type="ECO:0000256" key="1">
    <source>
        <dbReference type="SAM" id="MobiDB-lite"/>
    </source>
</evidence>
<feature type="domain" description="Septum formation-related" evidence="3">
    <location>
        <begin position="80"/>
        <end position="308"/>
    </location>
</feature>
<dbReference type="KEGG" id="cut:CUTER_10485"/>
<protein>
    <submittedName>
        <fullName evidence="4">Septum formation</fullName>
    </submittedName>
</protein>
<evidence type="ECO:0000259" key="3">
    <source>
        <dbReference type="Pfam" id="PF13845"/>
    </source>
</evidence>
<keyword evidence="2" id="KW-1133">Transmembrane helix</keyword>
<reference evidence="5" key="2">
    <citation type="submission" date="2015-05" db="EMBL/GenBank/DDBJ databases">
        <title>Complete genome sequence of Corynebacterium uterequi DSM 45634, isolated from the uterus of a maiden mare.</title>
        <authorList>
            <person name="Ruckert C."/>
            <person name="Albersmeier A."/>
            <person name="Winkler A."/>
            <person name="Tauch A."/>
        </authorList>
    </citation>
    <scope>NUCLEOTIDE SEQUENCE [LARGE SCALE GENOMIC DNA]</scope>
    <source>
        <strain evidence="5">DSM 45634</strain>
    </source>
</reference>
<accession>A0A0G3HFD0</accession>
<gene>
    <name evidence="4" type="ORF">CUTER_10485</name>
</gene>
<evidence type="ECO:0000256" key="2">
    <source>
        <dbReference type="SAM" id="Phobius"/>
    </source>
</evidence>
<dbReference type="STRING" id="1072256.CUTER_10485"/>
<sequence>MGRHSQHSRTSTRTRTSARALPSRTIVTYALIVVVALAVGLAAFFGLRQLSSRNAAAPAESPSATSAPGDVVSFTPADVGSCLNWSLDDKGQVTSFERADCETPHRFEVASREDLRTYPSSKFADDAPRPDITQQALLRQELCRNAVLQYVDGRLDPSGRFVVSSILPPESKWAEGDRTMLCGVQSNDAAGNILETTGRVAQVDQARTYEPGTCAAIDDASQITAVPCEQPHQLEALSIVDLAKDFPDSQPTVEEQDELLEETCTQAAIDYLGGGEDGEKSLYKSGLQPYWIPLQPESWSGGSHSTNCFLTHATTDSGFSDITGTAKDLPALQLNGEPLPETPAPVTSAPSSDDDTTTAE</sequence>
<evidence type="ECO:0000313" key="4">
    <source>
        <dbReference type="EMBL" id="AKK12061.1"/>
    </source>
</evidence>
<dbReference type="OrthoDB" id="4266126at2"/>
<proteinExistence type="predicted"/>
<reference evidence="4 5" key="1">
    <citation type="journal article" date="2015" name="Genome Announc.">
        <title>Virulence Factor Genes Detected in the Complete Genome Sequence of Corynebacterium uterequi DSM 45634, Isolated from the Uterus of a Maiden Mare.</title>
        <authorList>
            <person name="Ruckert C."/>
            <person name="Kriete M."/>
            <person name="Jaenicke S."/>
            <person name="Winkler A."/>
            <person name="Tauch A."/>
        </authorList>
    </citation>
    <scope>NUCLEOTIDE SEQUENCE [LARGE SCALE GENOMIC DNA]</scope>
    <source>
        <strain evidence="4 5">DSM 45634</strain>
    </source>
</reference>
<dbReference type="Pfam" id="PF13845">
    <property type="entry name" value="Septum_form"/>
    <property type="match status" value="1"/>
</dbReference>
<dbReference type="Proteomes" id="UP000035548">
    <property type="component" value="Chromosome"/>
</dbReference>
<keyword evidence="2" id="KW-0812">Transmembrane</keyword>
<evidence type="ECO:0000313" key="5">
    <source>
        <dbReference type="Proteomes" id="UP000035548"/>
    </source>
</evidence>
<dbReference type="PATRIC" id="fig|1072256.5.peg.2062"/>
<feature type="region of interest" description="Disordered" evidence="1">
    <location>
        <begin position="321"/>
        <end position="360"/>
    </location>
</feature>
<name>A0A0G3HFD0_9CORY</name>
<dbReference type="AlphaFoldDB" id="A0A0G3HFD0"/>
<feature type="transmembrane region" description="Helical" evidence="2">
    <location>
        <begin position="21"/>
        <end position="47"/>
    </location>
</feature>